<name>A0ACB7VM54_DIOAL</name>
<keyword evidence="1" id="KW-0031">Aminopeptidase</keyword>
<comment type="caution">
    <text evidence="1">The sequence shown here is derived from an EMBL/GenBank/DDBJ whole genome shotgun (WGS) entry which is preliminary data.</text>
</comment>
<reference evidence="2" key="1">
    <citation type="journal article" date="2022" name="Nat. Commun.">
        <title>Chromosome evolution and the genetic basis of agronomically important traits in greater yam.</title>
        <authorList>
            <person name="Bredeson J.V."/>
            <person name="Lyons J.B."/>
            <person name="Oniyinde I.O."/>
            <person name="Okereke N.R."/>
            <person name="Kolade O."/>
            <person name="Nnabue I."/>
            <person name="Nwadili C.O."/>
            <person name="Hribova E."/>
            <person name="Parker M."/>
            <person name="Nwogha J."/>
            <person name="Shu S."/>
            <person name="Carlson J."/>
            <person name="Kariba R."/>
            <person name="Muthemba S."/>
            <person name="Knop K."/>
            <person name="Barton G.J."/>
            <person name="Sherwood A.V."/>
            <person name="Lopez-Montes A."/>
            <person name="Asiedu R."/>
            <person name="Jamnadass R."/>
            <person name="Muchugi A."/>
            <person name="Goodstein D."/>
            <person name="Egesi C.N."/>
            <person name="Featherston J."/>
            <person name="Asfaw A."/>
            <person name="Simpson G.G."/>
            <person name="Dolezel J."/>
            <person name="Hendre P.S."/>
            <person name="Van Deynze A."/>
            <person name="Kumar P.L."/>
            <person name="Obidiegwu J.E."/>
            <person name="Bhattacharjee R."/>
            <person name="Rokhsar D.S."/>
        </authorList>
    </citation>
    <scope>NUCLEOTIDE SEQUENCE [LARGE SCALE GENOMIC DNA]</scope>
    <source>
        <strain evidence="2">cv. TDa95/00328</strain>
    </source>
</reference>
<gene>
    <name evidence="1" type="ORF">IHE45_08G125700</name>
</gene>
<organism evidence="1 2">
    <name type="scientific">Dioscorea alata</name>
    <name type="common">Purple yam</name>
    <dbReference type="NCBI Taxonomy" id="55571"/>
    <lineage>
        <taxon>Eukaryota</taxon>
        <taxon>Viridiplantae</taxon>
        <taxon>Streptophyta</taxon>
        <taxon>Embryophyta</taxon>
        <taxon>Tracheophyta</taxon>
        <taxon>Spermatophyta</taxon>
        <taxon>Magnoliopsida</taxon>
        <taxon>Liliopsida</taxon>
        <taxon>Dioscoreales</taxon>
        <taxon>Dioscoreaceae</taxon>
        <taxon>Dioscorea</taxon>
    </lineage>
</organism>
<dbReference type="Proteomes" id="UP000827976">
    <property type="component" value="Chromosome 8"/>
</dbReference>
<keyword evidence="1" id="KW-0378">Hydrolase</keyword>
<accession>A0ACB7VM54</accession>
<dbReference type="EMBL" id="CM037018">
    <property type="protein sequence ID" value="KAH7675272.1"/>
    <property type="molecule type" value="Genomic_DNA"/>
</dbReference>
<keyword evidence="2" id="KW-1185">Reference proteome</keyword>
<sequence>MSVARLTRRGPAPHPFCPSSAWCADGQVVEKFSMEQPIPLYLFVLAAGEIGSRDIAPRSKVYVEGGVEVLDAATREFAGTEEMIKVGKGLFRPYEWERFDLLVLPPSFPYGGMENPRMVFLMPTVIKGDAIRAQVVAHELAHSWTGNLITNKPMSISAF</sequence>
<keyword evidence="1" id="KW-0645">Protease</keyword>
<proteinExistence type="predicted"/>
<evidence type="ECO:0000313" key="2">
    <source>
        <dbReference type="Proteomes" id="UP000827976"/>
    </source>
</evidence>
<protein>
    <submittedName>
        <fullName evidence="1">Peptidase M1 alanine aminopeptidase/leukotriene A4 hydrolase protein</fullName>
        <ecNumber evidence="1">3.3.2.6</ecNumber>
    </submittedName>
</protein>
<evidence type="ECO:0000313" key="1">
    <source>
        <dbReference type="EMBL" id="KAH7675272.1"/>
    </source>
</evidence>
<dbReference type="EC" id="3.3.2.6" evidence="1"/>